<comment type="caution">
    <text evidence="1">The sequence shown here is derived from an EMBL/GenBank/DDBJ whole genome shotgun (WGS) entry which is preliminary data.</text>
</comment>
<sequence>MRETSSTSLISTRPLPQREEVDVWLFDLDNTLYPAACNLFPQVERRMGEFICQHFELAHADAKALQKRLFHEHGTTLRGLMNEHGIDARAFLDFVHDVDLSAIEANPEMNDILTQLPGRKLIFTNADQPYSEKVLDRMGIAHHFEAIFDIVAAEYVPKPSDAPYDQLLERFNIDPRRTVFFEDSARNLKPAHERGMTTVWIEHDAPWSRAGLSEASADTASTLPDWVHHRGDDLRDWLRALP</sequence>
<dbReference type="SUPFAM" id="SSF56784">
    <property type="entry name" value="HAD-like"/>
    <property type="match status" value="1"/>
</dbReference>
<keyword evidence="2" id="KW-1185">Reference proteome</keyword>
<dbReference type="SFLD" id="SFLDS00003">
    <property type="entry name" value="Haloacid_Dehalogenase"/>
    <property type="match status" value="1"/>
</dbReference>
<dbReference type="EMBL" id="JARHUD010000004">
    <property type="protein sequence ID" value="MDF2096045.1"/>
    <property type="molecule type" value="Genomic_DNA"/>
</dbReference>
<dbReference type="Proteomes" id="UP001215503">
    <property type="component" value="Unassembled WGS sequence"/>
</dbReference>
<dbReference type="InterPro" id="IPR010237">
    <property type="entry name" value="Pyr-5-nucltdase"/>
</dbReference>
<accession>A0ABT5YM54</accession>
<dbReference type="SFLD" id="SFLDG01129">
    <property type="entry name" value="C1.5:_HAD__Beta-PGM__Phosphata"/>
    <property type="match status" value="1"/>
</dbReference>
<dbReference type="InterPro" id="IPR006439">
    <property type="entry name" value="HAD-SF_hydro_IA"/>
</dbReference>
<dbReference type="Pfam" id="PF00702">
    <property type="entry name" value="Hydrolase"/>
    <property type="match status" value="1"/>
</dbReference>
<evidence type="ECO:0000313" key="2">
    <source>
        <dbReference type="Proteomes" id="UP001215503"/>
    </source>
</evidence>
<dbReference type="RefSeq" id="WP_275822066.1">
    <property type="nucleotide sequence ID" value="NZ_JARHUD010000004.1"/>
</dbReference>
<reference evidence="1 2" key="1">
    <citation type="submission" date="2023-03" db="EMBL/GenBank/DDBJ databases">
        <title>Fodinicurvata sp. CAU 1616 isolated from sea sendiment.</title>
        <authorList>
            <person name="Kim W."/>
        </authorList>
    </citation>
    <scope>NUCLEOTIDE SEQUENCE [LARGE SCALE GENOMIC DNA]</scope>
    <source>
        <strain evidence="1 2">CAU 1616</strain>
    </source>
</reference>
<dbReference type="SFLD" id="SFLDG01132">
    <property type="entry name" value="C1.5.3:_5'-Nucleotidase_Like"/>
    <property type="match status" value="1"/>
</dbReference>
<dbReference type="PANTHER" id="PTHR12725">
    <property type="entry name" value="HALOACID DEHALOGENASE-LIKE HYDROLASE"/>
    <property type="match status" value="1"/>
</dbReference>
<dbReference type="InterPro" id="IPR023214">
    <property type="entry name" value="HAD_sf"/>
</dbReference>
<dbReference type="Gene3D" id="1.10.150.450">
    <property type="match status" value="1"/>
</dbReference>
<dbReference type="NCBIfam" id="TIGR01509">
    <property type="entry name" value="HAD-SF-IA-v3"/>
    <property type="match status" value="1"/>
</dbReference>
<proteinExistence type="predicted"/>
<dbReference type="Gene3D" id="3.40.50.1000">
    <property type="entry name" value="HAD superfamily/HAD-like"/>
    <property type="match status" value="1"/>
</dbReference>
<protein>
    <submittedName>
        <fullName evidence="1">Pyrimidine 5'-nucleotidase</fullName>
    </submittedName>
</protein>
<dbReference type="InterPro" id="IPR036412">
    <property type="entry name" value="HAD-like_sf"/>
</dbReference>
<evidence type="ECO:0000313" key="1">
    <source>
        <dbReference type="EMBL" id="MDF2096045.1"/>
    </source>
</evidence>
<gene>
    <name evidence="1" type="ORF">P2G67_08665</name>
</gene>
<dbReference type="PANTHER" id="PTHR12725:SF117">
    <property type="entry name" value="HALOACID DEHALOGENASE-LIKE HYDROLASE"/>
    <property type="match status" value="1"/>
</dbReference>
<organism evidence="1 2">
    <name type="scientific">Aquibaculum arenosum</name>
    <dbReference type="NCBI Taxonomy" id="3032591"/>
    <lineage>
        <taxon>Bacteria</taxon>
        <taxon>Pseudomonadati</taxon>
        <taxon>Pseudomonadota</taxon>
        <taxon>Alphaproteobacteria</taxon>
        <taxon>Rhodospirillales</taxon>
        <taxon>Rhodovibrionaceae</taxon>
        <taxon>Aquibaculum</taxon>
    </lineage>
</organism>
<dbReference type="NCBIfam" id="TIGR01993">
    <property type="entry name" value="Pyr-5-nucltdase"/>
    <property type="match status" value="1"/>
</dbReference>
<name>A0ABT5YM54_9PROT</name>